<dbReference type="Proteomes" id="UP001176941">
    <property type="component" value="Chromosome 30"/>
</dbReference>
<evidence type="ECO:0000256" key="1">
    <source>
        <dbReference type="SAM" id="MobiDB-lite"/>
    </source>
</evidence>
<accession>A0ABN8ZC78</accession>
<protein>
    <submittedName>
        <fullName evidence="2">Uncharacterized protein</fullName>
    </submittedName>
</protein>
<name>A0ABN8ZC78_RANTA</name>
<proteinExistence type="predicted"/>
<feature type="region of interest" description="Disordered" evidence="1">
    <location>
        <begin position="217"/>
        <end position="247"/>
    </location>
</feature>
<organism evidence="2 3">
    <name type="scientific">Rangifer tarandus platyrhynchus</name>
    <name type="common">Svalbard reindeer</name>
    <dbReference type="NCBI Taxonomy" id="3082113"/>
    <lineage>
        <taxon>Eukaryota</taxon>
        <taxon>Metazoa</taxon>
        <taxon>Chordata</taxon>
        <taxon>Craniata</taxon>
        <taxon>Vertebrata</taxon>
        <taxon>Euteleostomi</taxon>
        <taxon>Mammalia</taxon>
        <taxon>Eutheria</taxon>
        <taxon>Laurasiatheria</taxon>
        <taxon>Artiodactyla</taxon>
        <taxon>Ruminantia</taxon>
        <taxon>Pecora</taxon>
        <taxon>Cervidae</taxon>
        <taxon>Odocoileinae</taxon>
        <taxon>Rangifer</taxon>
    </lineage>
</organism>
<keyword evidence="3" id="KW-1185">Reference proteome</keyword>
<feature type="region of interest" description="Disordered" evidence="1">
    <location>
        <begin position="100"/>
        <end position="144"/>
    </location>
</feature>
<sequence length="247" mass="25237">MKRNEALLASPSLQIKLSGAIPASFPVPGLRLLGGGKFNEVAAKMPAPDPRGIGFLGCGIATISIEARVSLLCPWEAGAPGGPVLGGPVLGGPALGGPALGCPAPSSPAPSSPAPERSGPGRPRPREAPPFGGSGPGGSRGASRWERLDRARVCGAPVRFSACTDRQQKKRRRPRGGLGPAYWFPTPAVCFCSESGGFYADLCGRCSVSTPAGPCVNPPLPGSEDLGERRPSPLHHLGKRQQSGSCP</sequence>
<gene>
    <name evidence="2" type="ORF">MRATA1EN1_LOCUS20450</name>
</gene>
<evidence type="ECO:0000313" key="3">
    <source>
        <dbReference type="Proteomes" id="UP001176941"/>
    </source>
</evidence>
<dbReference type="EMBL" id="OX459966">
    <property type="protein sequence ID" value="CAI9171488.1"/>
    <property type="molecule type" value="Genomic_DNA"/>
</dbReference>
<reference evidence="2" key="1">
    <citation type="submission" date="2023-04" db="EMBL/GenBank/DDBJ databases">
        <authorList>
            <consortium name="ELIXIR-Norway"/>
        </authorList>
    </citation>
    <scope>NUCLEOTIDE SEQUENCE [LARGE SCALE GENOMIC DNA]</scope>
</reference>
<evidence type="ECO:0000313" key="2">
    <source>
        <dbReference type="EMBL" id="CAI9171488.1"/>
    </source>
</evidence>